<dbReference type="GeneID" id="22912254"/>
<dbReference type="EMBL" id="AFNH02000466">
    <property type="protein sequence ID" value="EZG68707.1"/>
    <property type="molecule type" value="Genomic_DNA"/>
</dbReference>
<name>A0A023B8B9_GRENI</name>
<feature type="compositionally biased region" description="Basic residues" evidence="1">
    <location>
        <begin position="279"/>
        <end position="289"/>
    </location>
</feature>
<proteinExistence type="predicted"/>
<comment type="caution">
    <text evidence="2">The sequence shown here is derived from an EMBL/GenBank/DDBJ whole genome shotgun (WGS) entry which is preliminary data.</text>
</comment>
<feature type="region of interest" description="Disordered" evidence="1">
    <location>
        <begin position="260"/>
        <end position="289"/>
    </location>
</feature>
<evidence type="ECO:0000313" key="2">
    <source>
        <dbReference type="EMBL" id="EZG68707.1"/>
    </source>
</evidence>
<dbReference type="RefSeq" id="XP_011134551.1">
    <property type="nucleotide sequence ID" value="XM_011136249.1"/>
</dbReference>
<dbReference type="Proteomes" id="UP000019763">
    <property type="component" value="Unassembled WGS sequence"/>
</dbReference>
<accession>A0A023B8B9</accession>
<sequence>MKTVGAVPRLRCTSGLVAHIVVPVSMDGKVIDVVSLNRPEEPLYSSAADLAAVWWTPVQEALFSGLELLDGMPAAAINGTSFSSYQLSGCLTKSDNCGAEEELTALLHQNVRFQQSLLSTVAEVIFSLVPGAKYLKDGNAERLLEWGQDHVAVLQVEAAQSAFYARSSDGGATYLDGTYWEGMDVPVGGRTLTIPFCGRVQDGTQEEEDQLILQIFNMEFYSEQTLDEELLREERFYGRDPFDQNHPALSTATKRLSKTLERDEDRLQTEVQQSSNRGSPKRKLVQMPV</sequence>
<protein>
    <submittedName>
        <fullName evidence="2">Uncharacterized protein</fullName>
    </submittedName>
</protein>
<evidence type="ECO:0000256" key="1">
    <source>
        <dbReference type="SAM" id="MobiDB-lite"/>
    </source>
</evidence>
<gene>
    <name evidence="2" type="ORF">GNI_061520</name>
</gene>
<dbReference type="VEuPathDB" id="CryptoDB:GNI_061520"/>
<keyword evidence="3" id="KW-1185">Reference proteome</keyword>
<feature type="compositionally biased region" description="Polar residues" evidence="1">
    <location>
        <begin position="269"/>
        <end position="278"/>
    </location>
</feature>
<reference evidence="2" key="1">
    <citation type="submission" date="2013-12" db="EMBL/GenBank/DDBJ databases">
        <authorList>
            <person name="Omoto C.K."/>
            <person name="Sibley D."/>
            <person name="Venepally P."/>
            <person name="Hadjithomas M."/>
            <person name="Karamycheva S."/>
            <person name="Brunk B."/>
            <person name="Roos D."/>
            <person name="Caler E."/>
            <person name="Lorenzi H."/>
        </authorList>
    </citation>
    <scope>NUCLEOTIDE SEQUENCE</scope>
</reference>
<dbReference type="AlphaFoldDB" id="A0A023B8B9"/>
<organism evidence="2 3">
    <name type="scientific">Gregarina niphandrodes</name>
    <name type="common">Septate eugregarine</name>
    <dbReference type="NCBI Taxonomy" id="110365"/>
    <lineage>
        <taxon>Eukaryota</taxon>
        <taxon>Sar</taxon>
        <taxon>Alveolata</taxon>
        <taxon>Apicomplexa</taxon>
        <taxon>Conoidasida</taxon>
        <taxon>Gregarinasina</taxon>
        <taxon>Eugregarinorida</taxon>
        <taxon>Gregarinidae</taxon>
        <taxon>Gregarina</taxon>
    </lineage>
</organism>
<evidence type="ECO:0000313" key="3">
    <source>
        <dbReference type="Proteomes" id="UP000019763"/>
    </source>
</evidence>